<proteinExistence type="predicted"/>
<dbReference type="EMBL" id="OP434449">
    <property type="protein sequence ID" value="UYL87140.1"/>
    <property type="molecule type" value="Genomic_DNA"/>
</dbReference>
<accession>A0A9X9K511</accession>
<dbReference type="GeneID" id="80019583"/>
<dbReference type="RefSeq" id="YP_010754977.1">
    <property type="nucleotide sequence ID" value="NC_073466.1"/>
</dbReference>
<name>A0A9X9K511_9CAUD</name>
<reference evidence="1" key="1">
    <citation type="submission" date="2022-09" db="EMBL/GenBank/DDBJ databases">
        <authorList>
            <person name="Washington J.M."/>
            <person name="Situmorang M.A."/>
            <person name="Garlena R.A."/>
            <person name="Russell D.A."/>
            <person name="Jacobs-Sera D."/>
            <person name="Hatfull G.F."/>
        </authorList>
    </citation>
    <scope>NUCLEOTIDE SEQUENCE</scope>
</reference>
<gene>
    <name evidence="1" type="primary">19</name>
    <name evidence="1" type="ORF">SEA_OSCARSO_19</name>
</gene>
<evidence type="ECO:0000313" key="1">
    <source>
        <dbReference type="EMBL" id="UYL87140.1"/>
    </source>
</evidence>
<organism evidence="1 2">
    <name type="scientific">Microbacterium phage OscarSo</name>
    <dbReference type="NCBI Taxonomy" id="2985324"/>
    <lineage>
        <taxon>Viruses</taxon>
        <taxon>Duplodnaviria</taxon>
        <taxon>Heunggongvirae</taxon>
        <taxon>Uroviricota</taxon>
        <taxon>Caudoviricetes</taxon>
        <taxon>Oscarsovirus</taxon>
        <taxon>Oscarsovirus oscarso</taxon>
    </lineage>
</organism>
<evidence type="ECO:0000313" key="2">
    <source>
        <dbReference type="Proteomes" id="UP001164797"/>
    </source>
</evidence>
<dbReference type="KEGG" id="vg:80019583"/>
<protein>
    <submittedName>
        <fullName evidence="1">Head-to-tail stopper</fullName>
    </submittedName>
</protein>
<dbReference type="Proteomes" id="UP001164797">
    <property type="component" value="Segment"/>
</dbReference>
<sequence length="113" mass="12241">MIATTRAALLRGTSKDALGDEIPSGSPVAGFDDFPIAITDTSGNEYDESSNAWRFVRKYTGRVSSRVPVKAGDQIRDRVTGELYAVGEIYPTRRSISGRSTVTMSLKRTAPTP</sequence>
<keyword evidence="2" id="KW-1185">Reference proteome</keyword>